<dbReference type="InterPro" id="IPR000515">
    <property type="entry name" value="MetI-like"/>
</dbReference>
<evidence type="ECO:0000256" key="7">
    <source>
        <dbReference type="ARBA" id="ARBA00022989"/>
    </source>
</evidence>
<dbReference type="GO" id="GO:0055085">
    <property type="term" value="P:transmembrane transport"/>
    <property type="evidence" value="ECO:0007669"/>
    <property type="project" value="InterPro"/>
</dbReference>
<feature type="transmembrane region" description="Helical" evidence="9">
    <location>
        <begin position="81"/>
        <end position="102"/>
    </location>
</feature>
<dbReference type="EMBL" id="CAEZSW010000012">
    <property type="protein sequence ID" value="CAB4548276.1"/>
    <property type="molecule type" value="Genomic_DNA"/>
</dbReference>
<proteinExistence type="inferred from homology"/>
<evidence type="ECO:0000313" key="15">
    <source>
        <dbReference type="EMBL" id="CAB4641842.1"/>
    </source>
</evidence>
<keyword evidence="3" id="KW-0813">Transport</keyword>
<evidence type="ECO:0000313" key="16">
    <source>
        <dbReference type="EMBL" id="CAB4964689.1"/>
    </source>
</evidence>
<keyword evidence="6 9" id="KW-0812">Transmembrane</keyword>
<feature type="domain" description="ABC transmembrane type-1" evidence="10">
    <location>
        <begin position="77"/>
        <end position="273"/>
    </location>
</feature>
<dbReference type="EMBL" id="CAEZWC010000007">
    <property type="protein sequence ID" value="CAB4641842.1"/>
    <property type="molecule type" value="Genomic_DNA"/>
</dbReference>
<evidence type="ECO:0000256" key="3">
    <source>
        <dbReference type="ARBA" id="ARBA00022448"/>
    </source>
</evidence>
<dbReference type="AlphaFoldDB" id="A0A6J6CAG7"/>
<dbReference type="EMBL" id="CAFBNV010000039">
    <property type="protein sequence ID" value="CAB4964689.1"/>
    <property type="molecule type" value="Genomic_DNA"/>
</dbReference>
<evidence type="ECO:0000313" key="11">
    <source>
        <dbReference type="EMBL" id="CAB4548276.1"/>
    </source>
</evidence>
<dbReference type="EMBL" id="CAEZVA010000012">
    <property type="protein sequence ID" value="CAB4610653.1"/>
    <property type="molecule type" value="Genomic_DNA"/>
</dbReference>
<evidence type="ECO:0000256" key="9">
    <source>
        <dbReference type="SAM" id="Phobius"/>
    </source>
</evidence>
<name>A0A6J6CAG7_9ZZZZ</name>
<evidence type="ECO:0000256" key="4">
    <source>
        <dbReference type="ARBA" id="ARBA00022475"/>
    </source>
</evidence>
<feature type="transmembrane region" description="Helical" evidence="9">
    <location>
        <begin position="255"/>
        <end position="273"/>
    </location>
</feature>
<dbReference type="Gene3D" id="1.10.3720.10">
    <property type="entry name" value="MetI-like"/>
    <property type="match status" value="1"/>
</dbReference>
<evidence type="ECO:0000256" key="1">
    <source>
        <dbReference type="ARBA" id="ARBA00004651"/>
    </source>
</evidence>
<evidence type="ECO:0000256" key="2">
    <source>
        <dbReference type="ARBA" id="ARBA00009047"/>
    </source>
</evidence>
<dbReference type="GO" id="GO:0005886">
    <property type="term" value="C:plasma membrane"/>
    <property type="evidence" value="ECO:0007669"/>
    <property type="project" value="UniProtKB-SubCell"/>
</dbReference>
<protein>
    <submittedName>
        <fullName evidence="11">Unannotated protein</fullName>
    </submittedName>
</protein>
<accession>A0A6J6CAG7</accession>
<dbReference type="PANTHER" id="PTHR32243:SF50">
    <property type="entry name" value="MALTOSE_MALTODEXTRIN TRANSPORT SYSTEM PERMEASE PROTEIN MALG"/>
    <property type="match status" value="1"/>
</dbReference>
<dbReference type="InterPro" id="IPR050901">
    <property type="entry name" value="BP-dep_ABC_trans_perm"/>
</dbReference>
<sequence>MNTNSAQSRFTSIFSGVSRYVLWTVLTLFTLGPIYWMFVVSSRSPVEVYDKPNLIIDSFYTENYTKVFQDRVVRNYMVNSLIVATTNATLVTILALFATYALTRWKLKGSDSIFFWTITNRMAPPAAFILPNFLIFTQVVKIGDFMLFDTKIGLILVYCLFNLPFAIWLLKGMLEGIPLELDEAALVDRASRMQILFKIIVPLAAPGLAITFILTWVFAWNEYLLAASLSSSSARTITTRLAEYVTTTGTNYGELAAVAIIATLPAIIFLTFIQKYIVTGLTFGAVKE</sequence>
<dbReference type="PANTHER" id="PTHR32243">
    <property type="entry name" value="MALTOSE TRANSPORT SYSTEM PERMEASE-RELATED"/>
    <property type="match status" value="1"/>
</dbReference>
<keyword evidence="8 9" id="KW-0472">Membrane</keyword>
<evidence type="ECO:0000256" key="8">
    <source>
        <dbReference type="ARBA" id="ARBA00023136"/>
    </source>
</evidence>
<evidence type="ECO:0000313" key="13">
    <source>
        <dbReference type="EMBL" id="CAB4610653.1"/>
    </source>
</evidence>
<organism evidence="11">
    <name type="scientific">freshwater metagenome</name>
    <dbReference type="NCBI Taxonomy" id="449393"/>
    <lineage>
        <taxon>unclassified sequences</taxon>
        <taxon>metagenomes</taxon>
        <taxon>ecological metagenomes</taxon>
    </lineage>
</organism>
<dbReference type="Pfam" id="PF00528">
    <property type="entry name" value="BPD_transp_1"/>
    <property type="match status" value="1"/>
</dbReference>
<gene>
    <name evidence="11" type="ORF">UFOPK1508_00215</name>
    <name evidence="12" type="ORF">UFOPK1599_00247</name>
    <name evidence="13" type="ORF">UFOPK1894_00289</name>
    <name evidence="14" type="ORF">UFOPK2139_00043</name>
    <name evidence="15" type="ORF">UFOPK2179_00192</name>
    <name evidence="16" type="ORF">UFOPK3883_00611</name>
</gene>
<evidence type="ECO:0000256" key="6">
    <source>
        <dbReference type="ARBA" id="ARBA00022692"/>
    </source>
</evidence>
<dbReference type="CDD" id="cd06261">
    <property type="entry name" value="TM_PBP2"/>
    <property type="match status" value="1"/>
</dbReference>
<feature type="transmembrane region" description="Helical" evidence="9">
    <location>
        <begin position="122"/>
        <end position="140"/>
    </location>
</feature>
<dbReference type="PROSITE" id="PS50928">
    <property type="entry name" value="ABC_TM1"/>
    <property type="match status" value="1"/>
</dbReference>
<dbReference type="EMBL" id="CAEZVR010000003">
    <property type="protein sequence ID" value="CAB4627692.1"/>
    <property type="molecule type" value="Genomic_DNA"/>
</dbReference>
<evidence type="ECO:0000313" key="14">
    <source>
        <dbReference type="EMBL" id="CAB4627692.1"/>
    </source>
</evidence>
<keyword evidence="5" id="KW-0762">Sugar transport</keyword>
<keyword evidence="7 9" id="KW-1133">Transmembrane helix</keyword>
<dbReference type="EMBL" id="CAEZTE010000007">
    <property type="protein sequence ID" value="CAB4556521.1"/>
    <property type="molecule type" value="Genomic_DNA"/>
</dbReference>
<evidence type="ECO:0000313" key="12">
    <source>
        <dbReference type="EMBL" id="CAB4556521.1"/>
    </source>
</evidence>
<keyword evidence="4" id="KW-1003">Cell membrane</keyword>
<dbReference type="SUPFAM" id="SSF161098">
    <property type="entry name" value="MetI-like"/>
    <property type="match status" value="1"/>
</dbReference>
<feature type="transmembrane region" description="Helical" evidence="9">
    <location>
        <begin position="20"/>
        <end position="38"/>
    </location>
</feature>
<evidence type="ECO:0000259" key="10">
    <source>
        <dbReference type="PROSITE" id="PS50928"/>
    </source>
</evidence>
<comment type="subcellular location">
    <subcellularLocation>
        <location evidence="1">Cell membrane</location>
        <topology evidence="1">Multi-pass membrane protein</topology>
    </subcellularLocation>
</comment>
<reference evidence="11" key="1">
    <citation type="submission" date="2020-05" db="EMBL/GenBank/DDBJ databases">
        <authorList>
            <person name="Chiriac C."/>
            <person name="Salcher M."/>
            <person name="Ghai R."/>
            <person name="Kavagutti S V."/>
        </authorList>
    </citation>
    <scope>NUCLEOTIDE SEQUENCE</scope>
</reference>
<dbReference type="InterPro" id="IPR035906">
    <property type="entry name" value="MetI-like_sf"/>
</dbReference>
<comment type="similarity">
    <text evidence="2">Belongs to the binding-protein-dependent transport system permease family. MalFG subfamily.</text>
</comment>
<evidence type="ECO:0000256" key="5">
    <source>
        <dbReference type="ARBA" id="ARBA00022597"/>
    </source>
</evidence>
<feature type="transmembrane region" description="Helical" evidence="9">
    <location>
        <begin position="152"/>
        <end position="174"/>
    </location>
</feature>
<feature type="transmembrane region" description="Helical" evidence="9">
    <location>
        <begin position="195"/>
        <end position="219"/>
    </location>
</feature>